<comment type="caution">
    <text evidence="2">The sequence shown here is derived from an EMBL/GenBank/DDBJ whole genome shotgun (WGS) entry which is preliminary data.</text>
</comment>
<protein>
    <submittedName>
        <fullName evidence="2">Uncharacterized protein</fullName>
    </submittedName>
</protein>
<keyword evidence="3" id="KW-1185">Reference proteome</keyword>
<accession>A0AAV7KVS4</accession>
<name>A0AAV7KVS4_PLEWA</name>
<feature type="compositionally biased region" description="Basic and acidic residues" evidence="1">
    <location>
        <begin position="44"/>
        <end position="63"/>
    </location>
</feature>
<evidence type="ECO:0000313" key="3">
    <source>
        <dbReference type="Proteomes" id="UP001066276"/>
    </source>
</evidence>
<proteinExistence type="predicted"/>
<feature type="compositionally biased region" description="Polar residues" evidence="1">
    <location>
        <begin position="31"/>
        <end position="42"/>
    </location>
</feature>
<dbReference type="AlphaFoldDB" id="A0AAV7KVS4"/>
<dbReference type="Proteomes" id="UP001066276">
    <property type="component" value="Chromosome 12"/>
</dbReference>
<evidence type="ECO:0000256" key="1">
    <source>
        <dbReference type="SAM" id="MobiDB-lite"/>
    </source>
</evidence>
<evidence type="ECO:0000313" key="2">
    <source>
        <dbReference type="EMBL" id="KAJ1082837.1"/>
    </source>
</evidence>
<dbReference type="EMBL" id="JANPWB010000016">
    <property type="protein sequence ID" value="KAJ1082837.1"/>
    <property type="molecule type" value="Genomic_DNA"/>
</dbReference>
<sequence length="86" mass="9293">MLTSSPARPARRRRAGQPTFRHPNDAPLPIASSQSFPPSLSMQPRDRAAAHQEKREDLFPRRAEPHGVAAILLAGHAPGASPLEGK</sequence>
<reference evidence="2" key="1">
    <citation type="journal article" date="2022" name="bioRxiv">
        <title>Sequencing and chromosome-scale assembly of the giantPleurodeles waltlgenome.</title>
        <authorList>
            <person name="Brown T."/>
            <person name="Elewa A."/>
            <person name="Iarovenko S."/>
            <person name="Subramanian E."/>
            <person name="Araus A.J."/>
            <person name="Petzold A."/>
            <person name="Susuki M."/>
            <person name="Suzuki K.-i.T."/>
            <person name="Hayashi T."/>
            <person name="Toyoda A."/>
            <person name="Oliveira C."/>
            <person name="Osipova E."/>
            <person name="Leigh N.D."/>
            <person name="Simon A."/>
            <person name="Yun M.H."/>
        </authorList>
    </citation>
    <scope>NUCLEOTIDE SEQUENCE</scope>
    <source>
        <strain evidence="2">20211129_DDA</strain>
        <tissue evidence="2">Liver</tissue>
    </source>
</reference>
<feature type="region of interest" description="Disordered" evidence="1">
    <location>
        <begin position="1"/>
        <end position="63"/>
    </location>
</feature>
<gene>
    <name evidence="2" type="ORF">NDU88_003002</name>
</gene>
<organism evidence="2 3">
    <name type="scientific">Pleurodeles waltl</name>
    <name type="common">Iberian ribbed newt</name>
    <dbReference type="NCBI Taxonomy" id="8319"/>
    <lineage>
        <taxon>Eukaryota</taxon>
        <taxon>Metazoa</taxon>
        <taxon>Chordata</taxon>
        <taxon>Craniata</taxon>
        <taxon>Vertebrata</taxon>
        <taxon>Euteleostomi</taxon>
        <taxon>Amphibia</taxon>
        <taxon>Batrachia</taxon>
        <taxon>Caudata</taxon>
        <taxon>Salamandroidea</taxon>
        <taxon>Salamandridae</taxon>
        <taxon>Pleurodelinae</taxon>
        <taxon>Pleurodeles</taxon>
    </lineage>
</organism>